<comment type="caution">
    <text evidence="3">The sequence shown here is derived from an EMBL/GenBank/DDBJ whole genome shotgun (WGS) entry which is preliminary data.</text>
</comment>
<evidence type="ECO:0000313" key="3">
    <source>
        <dbReference type="EMBL" id="GMM48523.1"/>
    </source>
</evidence>
<dbReference type="AlphaFoldDB" id="A0AAV5RCQ9"/>
<accession>A0AAV5RCQ9</accession>
<reference evidence="3 4" key="1">
    <citation type="journal article" date="2023" name="Elife">
        <title>Identification of key yeast species and microbe-microbe interactions impacting larval growth of Drosophila in the wild.</title>
        <authorList>
            <person name="Mure A."/>
            <person name="Sugiura Y."/>
            <person name="Maeda R."/>
            <person name="Honda K."/>
            <person name="Sakurai N."/>
            <person name="Takahashi Y."/>
            <person name="Watada M."/>
            <person name="Katoh T."/>
            <person name="Gotoh A."/>
            <person name="Gotoh Y."/>
            <person name="Taniguchi I."/>
            <person name="Nakamura K."/>
            <person name="Hayashi T."/>
            <person name="Katayama T."/>
            <person name="Uemura T."/>
            <person name="Hattori Y."/>
        </authorList>
    </citation>
    <scope>NUCLEOTIDE SEQUENCE [LARGE SCALE GENOMIC DNA]</scope>
    <source>
        <strain evidence="3 4">PK-24</strain>
    </source>
</reference>
<evidence type="ECO:0000256" key="2">
    <source>
        <dbReference type="SAM" id="MobiDB-lite"/>
    </source>
</evidence>
<evidence type="ECO:0000256" key="1">
    <source>
        <dbReference type="ARBA" id="ARBA00022801"/>
    </source>
</evidence>
<protein>
    <submittedName>
        <fullName evidence="3">Oca4 protein</fullName>
    </submittedName>
</protein>
<evidence type="ECO:0000313" key="4">
    <source>
        <dbReference type="Proteomes" id="UP001378960"/>
    </source>
</evidence>
<dbReference type="InterPro" id="IPR020428">
    <property type="entry name" value="PFA-DSPs"/>
</dbReference>
<feature type="compositionally biased region" description="Low complexity" evidence="2">
    <location>
        <begin position="210"/>
        <end position="221"/>
    </location>
</feature>
<dbReference type="InterPro" id="IPR004861">
    <property type="entry name" value="Siw14-like"/>
</dbReference>
<dbReference type="InterPro" id="IPR029021">
    <property type="entry name" value="Prot-tyrosine_phosphatase-like"/>
</dbReference>
<dbReference type="Gene3D" id="3.90.190.10">
    <property type="entry name" value="Protein tyrosine phosphatase superfamily"/>
    <property type="match status" value="1"/>
</dbReference>
<organism evidence="3 4">
    <name type="scientific">Pichia kluyveri</name>
    <name type="common">Yeast</name>
    <dbReference type="NCBI Taxonomy" id="36015"/>
    <lineage>
        <taxon>Eukaryota</taxon>
        <taxon>Fungi</taxon>
        <taxon>Dikarya</taxon>
        <taxon>Ascomycota</taxon>
        <taxon>Saccharomycotina</taxon>
        <taxon>Pichiomycetes</taxon>
        <taxon>Pichiales</taxon>
        <taxon>Pichiaceae</taxon>
        <taxon>Pichia</taxon>
    </lineage>
</organism>
<keyword evidence="1" id="KW-0378">Hydrolase</keyword>
<feature type="region of interest" description="Disordered" evidence="2">
    <location>
        <begin position="210"/>
        <end position="260"/>
    </location>
</feature>
<gene>
    <name evidence="3" type="ORF">DAPK24_051210</name>
</gene>
<dbReference type="Proteomes" id="UP001378960">
    <property type="component" value="Unassembled WGS sequence"/>
</dbReference>
<dbReference type="SUPFAM" id="SSF52799">
    <property type="entry name" value="(Phosphotyrosine protein) phosphatases II"/>
    <property type="match status" value="1"/>
</dbReference>
<proteinExistence type="predicted"/>
<dbReference type="PRINTS" id="PR01911">
    <property type="entry name" value="PFDSPHPHTASE"/>
</dbReference>
<dbReference type="PANTHER" id="PTHR31126">
    <property type="entry name" value="TYROSINE-PROTEIN PHOSPHATASE"/>
    <property type="match status" value="1"/>
</dbReference>
<dbReference type="EMBL" id="BTGB01000009">
    <property type="protein sequence ID" value="GMM48523.1"/>
    <property type="molecule type" value="Genomic_DNA"/>
</dbReference>
<name>A0AAV5RCQ9_PICKL</name>
<dbReference type="PANTHER" id="PTHR31126:SF70">
    <property type="entry name" value="PROTEIN OCA4"/>
    <property type="match status" value="1"/>
</dbReference>
<sequence length="353" mass="40409">MLVPPEHFALVEEGIYRSSRVDGINIPFLKSLELKSIVWINEEKPPRAVRQYMEENNVQLHHIVNSSILQEEEGGEGANGNIITNDNTSITASNNDNNKTINTFSNNNVKFQEWMILRPSIISKAFMIMLNKENHNCLIMDTSDVIIGVLRCILRWSYSSIFNEYKLFARRMSYKVEIFLELINVELIPHIEDTEDVKVPIIFERTESVSSDSSTSTRSTSNMNIASDDQSSKNSLAIPIGSSNKEQSTTESMDRLSISTSPQVPMNLLKMAEKKHKDRKKNQLPNALDSFNRTKESHKKSLKWTMYQPRTDRTQVLRGGCSGNIPLPTTISVQIPQERLLPQWFIHLREKLQ</sequence>
<feature type="compositionally biased region" description="Polar residues" evidence="2">
    <location>
        <begin position="222"/>
        <end position="260"/>
    </location>
</feature>
<dbReference type="Pfam" id="PF03162">
    <property type="entry name" value="Y_phosphatase2"/>
    <property type="match status" value="1"/>
</dbReference>
<dbReference type="GO" id="GO:0016791">
    <property type="term" value="F:phosphatase activity"/>
    <property type="evidence" value="ECO:0007669"/>
    <property type="project" value="InterPro"/>
</dbReference>
<keyword evidence="4" id="KW-1185">Reference proteome</keyword>